<evidence type="ECO:0000313" key="3">
    <source>
        <dbReference type="Proteomes" id="UP000199382"/>
    </source>
</evidence>
<protein>
    <submittedName>
        <fullName evidence="2">Hint domain-containing protein</fullName>
    </submittedName>
</protein>
<dbReference type="RefSeq" id="WP_093151633.1">
    <property type="nucleotide sequence ID" value="NZ_FNEK01000009.1"/>
</dbReference>
<keyword evidence="3" id="KW-1185">Reference proteome</keyword>
<sequence length="351" mass="37151">MGTGLTGTFVLRWSQTRVDGFAPGTFCELGIGASWRWSGQAFRMDGPDGIARLGVSREVAELHRRAAGKARRICGRVVRLKHLDAIEIDDEHLMDRCIVLTDGVQVFVAIHVPAAHAPDGLLVFLGDLPPADTDFWIARITTNPRADARARRQVAPPGGGLAAGTAVETPQGLRDIAQLEPGDMVLTRDDGPQRLGWVSHQRISGARMHLDSRLRPVRIAAGALGEAGPREALLVSPGHRLLLAGSNARTLYSESGVFVRAGDLLGLPGVSTALDCTAVGYVSLMLERHHVLTAAGLAVESFFPDRSDMAASVGAALSHQSGSMPSAADFGPPARRCLDPGEAAILTAGYC</sequence>
<name>A0A1G8PIC4_9RHOB</name>
<dbReference type="STRING" id="571298.SAMN04488026_10098"/>
<proteinExistence type="predicted"/>
<evidence type="ECO:0000259" key="1">
    <source>
        <dbReference type="Pfam" id="PF13403"/>
    </source>
</evidence>
<dbReference type="InterPro" id="IPR036844">
    <property type="entry name" value="Hint_dom_sf"/>
</dbReference>
<dbReference type="OrthoDB" id="6305173at2"/>
<dbReference type="Proteomes" id="UP000199382">
    <property type="component" value="Unassembled WGS sequence"/>
</dbReference>
<dbReference type="EMBL" id="FNEK01000009">
    <property type="protein sequence ID" value="SDI92066.1"/>
    <property type="molecule type" value="Genomic_DNA"/>
</dbReference>
<dbReference type="AlphaFoldDB" id="A0A1G8PIC4"/>
<gene>
    <name evidence="2" type="ORF">SAMN04488026_10098</name>
</gene>
<dbReference type="Gene3D" id="2.170.16.10">
    <property type="entry name" value="Hedgehog/Intein (Hint) domain"/>
    <property type="match status" value="1"/>
</dbReference>
<dbReference type="InterPro" id="IPR028992">
    <property type="entry name" value="Hedgehog/Intein_dom"/>
</dbReference>
<dbReference type="Pfam" id="PF13403">
    <property type="entry name" value="Hint_2"/>
    <property type="match status" value="1"/>
</dbReference>
<evidence type="ECO:0000313" key="2">
    <source>
        <dbReference type="EMBL" id="SDI92066.1"/>
    </source>
</evidence>
<dbReference type="SUPFAM" id="SSF51294">
    <property type="entry name" value="Hedgehog/intein (Hint) domain"/>
    <property type="match status" value="1"/>
</dbReference>
<accession>A0A1G8PIC4</accession>
<feature type="domain" description="Hedgehog/Intein (Hint)" evidence="1">
    <location>
        <begin position="161"/>
        <end position="305"/>
    </location>
</feature>
<reference evidence="2 3" key="1">
    <citation type="submission" date="2016-10" db="EMBL/GenBank/DDBJ databases">
        <authorList>
            <person name="de Groot N.N."/>
        </authorList>
    </citation>
    <scope>NUCLEOTIDE SEQUENCE [LARGE SCALE GENOMIC DNA]</scope>
    <source>
        <strain evidence="2 3">DSM 25294</strain>
    </source>
</reference>
<organism evidence="2 3">
    <name type="scientific">Aliiruegeria lutimaris</name>
    <dbReference type="NCBI Taxonomy" id="571298"/>
    <lineage>
        <taxon>Bacteria</taxon>
        <taxon>Pseudomonadati</taxon>
        <taxon>Pseudomonadota</taxon>
        <taxon>Alphaproteobacteria</taxon>
        <taxon>Rhodobacterales</taxon>
        <taxon>Roseobacteraceae</taxon>
        <taxon>Aliiruegeria</taxon>
    </lineage>
</organism>